<evidence type="ECO:0000256" key="2">
    <source>
        <dbReference type="ARBA" id="ARBA00011901"/>
    </source>
</evidence>
<dbReference type="SMART" id="SM00646">
    <property type="entry name" value="Ami_3"/>
    <property type="match status" value="1"/>
</dbReference>
<feature type="signal peptide" evidence="4">
    <location>
        <begin position="1"/>
        <end position="32"/>
    </location>
</feature>
<accession>A0A2V1PAK6</accession>
<gene>
    <name evidence="6" type="ORF">DFK10_02365</name>
</gene>
<dbReference type="CDD" id="cd02696">
    <property type="entry name" value="MurNAc-LAA"/>
    <property type="match status" value="1"/>
</dbReference>
<name>A0A2V1PAK6_9RHOB</name>
<dbReference type="Pfam" id="PF01520">
    <property type="entry name" value="Amidase_3"/>
    <property type="match status" value="1"/>
</dbReference>
<dbReference type="RefSeq" id="WP_109386196.1">
    <property type="nucleotide sequence ID" value="NZ_QETF01000002.1"/>
</dbReference>
<feature type="domain" description="MurNAc-LAA" evidence="5">
    <location>
        <begin position="246"/>
        <end position="401"/>
    </location>
</feature>
<evidence type="ECO:0000259" key="5">
    <source>
        <dbReference type="SMART" id="SM00646"/>
    </source>
</evidence>
<reference evidence="7" key="1">
    <citation type="submission" date="2018-05" db="EMBL/GenBank/DDBJ databases">
        <authorList>
            <person name="Du Z."/>
            <person name="Wang X."/>
        </authorList>
    </citation>
    <scope>NUCLEOTIDE SEQUENCE [LARGE SCALE GENOMIC DNA]</scope>
    <source>
        <strain evidence="7">WDS4C29</strain>
    </source>
</reference>
<dbReference type="GO" id="GO:0009253">
    <property type="term" value="P:peptidoglycan catabolic process"/>
    <property type="evidence" value="ECO:0007669"/>
    <property type="project" value="InterPro"/>
</dbReference>
<keyword evidence="7" id="KW-1185">Reference proteome</keyword>
<dbReference type="InterPro" id="IPR002508">
    <property type="entry name" value="MurNAc-LAA_cat"/>
</dbReference>
<dbReference type="EMBL" id="QETF01000002">
    <property type="protein sequence ID" value="PWG18122.1"/>
    <property type="molecule type" value="Genomic_DNA"/>
</dbReference>
<feature type="chain" id="PRO_5016047408" description="N-acetylmuramoyl-L-alanine amidase" evidence="4">
    <location>
        <begin position="33"/>
        <end position="416"/>
    </location>
</feature>
<sequence>MAGRLRALSAVRIACQALAILVAGLAAQPAVAQQFSGLARLDAAASEVRDIRAGLEVELYLSQVVPWRVFLLDDPRRLVLDFREVDWRGADPEMIAGTRATGLRTGALRPGWSRMILDLAEPMRVDEAGMRVSETDGTARLLVRLTRTDAESYAAAAGAPHDPDWDFLMAADPGQGAAPAPEDDLVVVIDPGHGGIDPGAQHGGVTEADLMLALGYELANAVERMPGVTPYLTREADIFVPLQERLTLARAVGADLFISLHADALEGLQATGASVYTLAEEAIDEATQRIAERHDRGDIVAGLDLSGQDDEVAKILMDLARLETGPAGDRFAEALVVALDESGAPLTSRPRRSELLAVLTSADFPAVLLEVGFLSHDGDRARLSSREGRRPIVEGVVLAIDRWAIEEAALAPLRRQ</sequence>
<organism evidence="6 7">
    <name type="scientific">Salibaculum griseiflavum</name>
    <dbReference type="NCBI Taxonomy" id="1914409"/>
    <lineage>
        <taxon>Bacteria</taxon>
        <taxon>Pseudomonadati</taxon>
        <taxon>Pseudomonadota</taxon>
        <taxon>Alphaproteobacteria</taxon>
        <taxon>Rhodobacterales</taxon>
        <taxon>Roseobacteraceae</taxon>
        <taxon>Salibaculum</taxon>
    </lineage>
</organism>
<evidence type="ECO:0000256" key="3">
    <source>
        <dbReference type="ARBA" id="ARBA00022801"/>
    </source>
</evidence>
<dbReference type="OrthoDB" id="9806267at2"/>
<evidence type="ECO:0000256" key="1">
    <source>
        <dbReference type="ARBA" id="ARBA00001561"/>
    </source>
</evidence>
<keyword evidence="4" id="KW-0732">Signal</keyword>
<proteinExistence type="predicted"/>
<dbReference type="SUPFAM" id="SSF53187">
    <property type="entry name" value="Zn-dependent exopeptidases"/>
    <property type="match status" value="1"/>
</dbReference>
<comment type="caution">
    <text evidence="6">The sequence shown here is derived from an EMBL/GenBank/DDBJ whole genome shotgun (WGS) entry which is preliminary data.</text>
</comment>
<dbReference type="EC" id="3.5.1.28" evidence="2"/>
<comment type="catalytic activity">
    <reaction evidence="1">
        <text>Hydrolyzes the link between N-acetylmuramoyl residues and L-amino acid residues in certain cell-wall glycopeptides.</text>
        <dbReference type="EC" id="3.5.1.28"/>
    </reaction>
</comment>
<dbReference type="GO" id="GO:0008745">
    <property type="term" value="F:N-acetylmuramoyl-L-alanine amidase activity"/>
    <property type="evidence" value="ECO:0007669"/>
    <property type="project" value="UniProtKB-EC"/>
</dbReference>
<protein>
    <recommendedName>
        <fullName evidence="2">N-acetylmuramoyl-L-alanine amidase</fullName>
        <ecNumber evidence="2">3.5.1.28</ecNumber>
    </recommendedName>
</protein>
<dbReference type="GO" id="GO:0030288">
    <property type="term" value="C:outer membrane-bounded periplasmic space"/>
    <property type="evidence" value="ECO:0007669"/>
    <property type="project" value="TreeGrafter"/>
</dbReference>
<dbReference type="PANTHER" id="PTHR30404:SF0">
    <property type="entry name" value="N-ACETYLMURAMOYL-L-ALANINE AMIDASE AMIC"/>
    <property type="match status" value="1"/>
</dbReference>
<dbReference type="Gene3D" id="3.40.630.40">
    <property type="entry name" value="Zn-dependent exopeptidases"/>
    <property type="match status" value="1"/>
</dbReference>
<dbReference type="PANTHER" id="PTHR30404">
    <property type="entry name" value="N-ACETYLMURAMOYL-L-ALANINE AMIDASE"/>
    <property type="match status" value="1"/>
</dbReference>
<evidence type="ECO:0000313" key="6">
    <source>
        <dbReference type="EMBL" id="PWG18122.1"/>
    </source>
</evidence>
<keyword evidence="3" id="KW-0378">Hydrolase</keyword>
<dbReference type="Gene3D" id="2.60.40.3500">
    <property type="match status" value="1"/>
</dbReference>
<evidence type="ECO:0000313" key="7">
    <source>
        <dbReference type="Proteomes" id="UP000245293"/>
    </source>
</evidence>
<dbReference type="InterPro" id="IPR050695">
    <property type="entry name" value="N-acetylmuramoyl_amidase_3"/>
</dbReference>
<evidence type="ECO:0000256" key="4">
    <source>
        <dbReference type="SAM" id="SignalP"/>
    </source>
</evidence>
<dbReference type="AlphaFoldDB" id="A0A2V1PAK6"/>
<dbReference type="Proteomes" id="UP000245293">
    <property type="component" value="Unassembled WGS sequence"/>
</dbReference>